<name>A0A2G9V0L2_TELCI</name>
<evidence type="ECO:0000313" key="1">
    <source>
        <dbReference type="EMBL" id="PIO76018.1"/>
    </source>
</evidence>
<organism evidence="1 2">
    <name type="scientific">Teladorsagia circumcincta</name>
    <name type="common">Brown stomach worm</name>
    <name type="synonym">Ostertagia circumcincta</name>
    <dbReference type="NCBI Taxonomy" id="45464"/>
    <lineage>
        <taxon>Eukaryota</taxon>
        <taxon>Metazoa</taxon>
        <taxon>Ecdysozoa</taxon>
        <taxon>Nematoda</taxon>
        <taxon>Chromadorea</taxon>
        <taxon>Rhabditida</taxon>
        <taxon>Rhabditina</taxon>
        <taxon>Rhabditomorpha</taxon>
        <taxon>Strongyloidea</taxon>
        <taxon>Trichostrongylidae</taxon>
        <taxon>Teladorsagia</taxon>
    </lineage>
</organism>
<dbReference type="AlphaFoldDB" id="A0A2G9V0L2"/>
<keyword evidence="2" id="KW-1185">Reference proteome</keyword>
<protein>
    <recommendedName>
        <fullName evidence="3">C-type lectin domain-containing protein</fullName>
    </recommendedName>
</protein>
<gene>
    <name evidence="1" type="ORF">TELCIR_01922</name>
</gene>
<accession>A0A2G9V0L2</accession>
<dbReference type="EMBL" id="KZ345086">
    <property type="protein sequence ID" value="PIO76018.1"/>
    <property type="molecule type" value="Genomic_DNA"/>
</dbReference>
<dbReference type="Proteomes" id="UP000230423">
    <property type="component" value="Unassembled WGS sequence"/>
</dbReference>
<evidence type="ECO:0008006" key="3">
    <source>
        <dbReference type="Google" id="ProtNLM"/>
    </source>
</evidence>
<sequence length="86" mass="9901">MTRLLNLWKQKRSAILKVGTWFQFTALRRTILFSMYNIPLPGVGYVVPYQWNDIPCETEMKHFVCKKGIAPDAATTFTETVEIFAG</sequence>
<proteinExistence type="predicted"/>
<evidence type="ECO:0000313" key="2">
    <source>
        <dbReference type="Proteomes" id="UP000230423"/>
    </source>
</evidence>
<reference evidence="1 2" key="1">
    <citation type="submission" date="2015-09" db="EMBL/GenBank/DDBJ databases">
        <title>Draft genome of the parasitic nematode Teladorsagia circumcincta isolate WARC Sus (inbred).</title>
        <authorList>
            <person name="Mitreva M."/>
        </authorList>
    </citation>
    <scope>NUCLEOTIDE SEQUENCE [LARGE SCALE GENOMIC DNA]</scope>
    <source>
        <strain evidence="1 2">S</strain>
    </source>
</reference>